<dbReference type="Gene3D" id="3.40.50.300">
    <property type="entry name" value="P-loop containing nucleotide triphosphate hydrolases"/>
    <property type="match status" value="1"/>
</dbReference>
<dbReference type="EMBL" id="CAJNOJ010000418">
    <property type="protein sequence ID" value="CAF1441086.1"/>
    <property type="molecule type" value="Genomic_DNA"/>
</dbReference>
<feature type="transmembrane region" description="Helical" evidence="9">
    <location>
        <begin position="378"/>
        <end position="399"/>
    </location>
</feature>
<keyword evidence="8 9" id="KW-0472">Membrane</keyword>
<dbReference type="InterPro" id="IPR013525">
    <property type="entry name" value="ABC2_TM"/>
</dbReference>
<dbReference type="InterPro" id="IPR003593">
    <property type="entry name" value="AAA+_ATPase"/>
</dbReference>
<dbReference type="InterPro" id="IPR043926">
    <property type="entry name" value="ABCG_dom"/>
</dbReference>
<feature type="transmembrane region" description="Helical" evidence="9">
    <location>
        <begin position="518"/>
        <end position="549"/>
    </location>
</feature>
<organism evidence="11 13">
    <name type="scientific">Adineta ricciae</name>
    <name type="common">Rotifer</name>
    <dbReference type="NCBI Taxonomy" id="249248"/>
    <lineage>
        <taxon>Eukaryota</taxon>
        <taxon>Metazoa</taxon>
        <taxon>Spiralia</taxon>
        <taxon>Gnathifera</taxon>
        <taxon>Rotifera</taxon>
        <taxon>Eurotatoria</taxon>
        <taxon>Bdelloidea</taxon>
        <taxon>Adinetida</taxon>
        <taxon>Adinetidae</taxon>
        <taxon>Adineta</taxon>
    </lineage>
</organism>
<reference evidence="11" key="1">
    <citation type="submission" date="2021-02" db="EMBL/GenBank/DDBJ databases">
        <authorList>
            <person name="Nowell W R."/>
        </authorList>
    </citation>
    <scope>NUCLEOTIDE SEQUENCE</scope>
</reference>
<name>A0A814LEZ7_ADIRI</name>
<evidence type="ECO:0000313" key="11">
    <source>
        <dbReference type="EMBL" id="CAF1064261.1"/>
    </source>
</evidence>
<dbReference type="CDD" id="cd03213">
    <property type="entry name" value="ABCG_EPDR"/>
    <property type="match status" value="1"/>
</dbReference>
<evidence type="ECO:0000313" key="13">
    <source>
        <dbReference type="Proteomes" id="UP000663828"/>
    </source>
</evidence>
<evidence type="ECO:0000256" key="7">
    <source>
        <dbReference type="ARBA" id="ARBA00022989"/>
    </source>
</evidence>
<comment type="subcellular location">
    <subcellularLocation>
        <location evidence="1">Membrane</location>
        <topology evidence="1">Multi-pass membrane protein</topology>
    </subcellularLocation>
</comment>
<keyword evidence="5" id="KW-0547">Nucleotide-binding</keyword>
<dbReference type="SUPFAM" id="SSF52540">
    <property type="entry name" value="P-loop containing nucleoside triphosphate hydrolases"/>
    <property type="match status" value="1"/>
</dbReference>
<feature type="transmembrane region" description="Helical" evidence="9">
    <location>
        <begin position="463"/>
        <end position="483"/>
    </location>
</feature>
<dbReference type="AlphaFoldDB" id="A0A814LEZ7"/>
<feature type="domain" description="ABC transporter" evidence="10">
    <location>
        <begin position="45"/>
        <end position="290"/>
    </location>
</feature>
<comment type="caution">
    <text evidence="11">The sequence shown here is derived from an EMBL/GenBank/DDBJ whole genome shotgun (WGS) entry which is preliminary data.</text>
</comment>
<dbReference type="SMART" id="SM00382">
    <property type="entry name" value="AAA"/>
    <property type="match status" value="1"/>
</dbReference>
<accession>A0A814LEZ7</accession>
<dbReference type="GO" id="GO:0008514">
    <property type="term" value="F:organic anion transmembrane transporter activity"/>
    <property type="evidence" value="ECO:0007669"/>
    <property type="project" value="UniProtKB-ARBA"/>
</dbReference>
<keyword evidence="6" id="KW-0067">ATP-binding</keyword>
<feature type="transmembrane region" description="Helical" evidence="9">
    <location>
        <begin position="490"/>
        <end position="512"/>
    </location>
</feature>
<dbReference type="Proteomes" id="UP000663828">
    <property type="component" value="Unassembled WGS sequence"/>
</dbReference>
<sequence>MSNSTVISLPQPYIDGDHPVPSISKRVKSAGTLSFRNIKYTLGDTFVNDLRRQFCIHSLQPDPPKKILDDVSGIFKSGMNAIMGPTGCGKSSLIDVLADRKDRKGLSGDIFLDGLPISSTYKYMTGYVVQDDIICGTLTIQENIMFAANTRLGSHVSMAERRTRVNRIIDQLGLTHRADTRIGTEFSRGVSGGERKRTCIGMELVLQPKILFLDEPTTGLDASTARNVMKLLSRLSKRGHTIVFSIHQPRYSIFKLFDRVVVMCKGKIVYNDSPHSILPYFLQQGFKRDENDNPADFALDILIEANQNDAVFYKLVRRYQKTPVYQRIPFEIDEQLRIAAATEPPVIMKKNFRKSFAKELFYISKRTLTNTIRNPSLFLSQIVVAVFVGLLIGLVFFDMDKTVDPGVQNRLGAIFMIVSSQILATVTAIEPLVKERALFIHEIVSGYYRIPTFFVTKLACDMLPLRIAPSIIFSIIAYFMTGLQRSVNQFFIFLLTIFMCSLFGSAICFFFSALLPLFAVALIIVVLIFVVMMVFSGFIVDLSSLYSWISWMKWLSAFRYASNMLTINEFRNITFCLANATSICPTVGTDILNNKRIDYDTHWDRWQNILALAIMSVVFFLLAFIQLILMKKTK</sequence>
<dbReference type="InterPro" id="IPR050352">
    <property type="entry name" value="ABCG_transporters"/>
</dbReference>
<feature type="transmembrane region" description="Helical" evidence="9">
    <location>
        <begin position="609"/>
        <end position="629"/>
    </location>
</feature>
<evidence type="ECO:0000256" key="6">
    <source>
        <dbReference type="ARBA" id="ARBA00022840"/>
    </source>
</evidence>
<dbReference type="GO" id="GO:0015562">
    <property type="term" value="F:efflux transmembrane transporter activity"/>
    <property type="evidence" value="ECO:0007669"/>
    <property type="project" value="UniProtKB-ARBA"/>
</dbReference>
<dbReference type="Proteomes" id="UP000663852">
    <property type="component" value="Unassembled WGS sequence"/>
</dbReference>
<dbReference type="OrthoDB" id="66620at2759"/>
<keyword evidence="3" id="KW-0813">Transport</keyword>
<dbReference type="FunFam" id="3.40.50.300:FF:000622">
    <property type="entry name" value="ATP-binding cassette sub-family G member 2"/>
    <property type="match status" value="1"/>
</dbReference>
<dbReference type="GO" id="GO:0016887">
    <property type="term" value="F:ATP hydrolysis activity"/>
    <property type="evidence" value="ECO:0007669"/>
    <property type="project" value="InterPro"/>
</dbReference>
<evidence type="ECO:0000313" key="12">
    <source>
        <dbReference type="EMBL" id="CAF1441086.1"/>
    </source>
</evidence>
<gene>
    <name evidence="12" type="ORF">EDS130_LOCUS38876</name>
    <name evidence="11" type="ORF">XAT740_LOCUS16458</name>
</gene>
<dbReference type="Pfam" id="PF01061">
    <property type="entry name" value="ABC2_membrane"/>
    <property type="match status" value="1"/>
</dbReference>
<evidence type="ECO:0000259" key="10">
    <source>
        <dbReference type="PROSITE" id="PS50893"/>
    </source>
</evidence>
<keyword evidence="4 9" id="KW-0812">Transmembrane</keyword>
<keyword evidence="13" id="KW-1185">Reference proteome</keyword>
<dbReference type="PANTHER" id="PTHR48041:SF116">
    <property type="entry name" value="PROTEIN BROWN"/>
    <property type="match status" value="1"/>
</dbReference>
<evidence type="ECO:0000256" key="8">
    <source>
        <dbReference type="ARBA" id="ARBA00023136"/>
    </source>
</evidence>
<protein>
    <recommendedName>
        <fullName evidence="10">ABC transporter domain-containing protein</fullName>
    </recommendedName>
</protein>
<dbReference type="GO" id="GO:0016324">
    <property type="term" value="C:apical plasma membrane"/>
    <property type="evidence" value="ECO:0007669"/>
    <property type="project" value="UniProtKB-ARBA"/>
</dbReference>
<evidence type="ECO:0000256" key="5">
    <source>
        <dbReference type="ARBA" id="ARBA00022741"/>
    </source>
</evidence>
<dbReference type="InterPro" id="IPR027417">
    <property type="entry name" value="P-loop_NTPase"/>
</dbReference>
<proteinExistence type="inferred from homology"/>
<evidence type="ECO:0000256" key="3">
    <source>
        <dbReference type="ARBA" id="ARBA00022448"/>
    </source>
</evidence>
<dbReference type="PROSITE" id="PS50893">
    <property type="entry name" value="ABC_TRANSPORTER_2"/>
    <property type="match status" value="1"/>
</dbReference>
<dbReference type="InterPro" id="IPR003439">
    <property type="entry name" value="ABC_transporter-like_ATP-bd"/>
</dbReference>
<dbReference type="Pfam" id="PF00005">
    <property type="entry name" value="ABC_tran"/>
    <property type="match status" value="1"/>
</dbReference>
<dbReference type="PANTHER" id="PTHR48041">
    <property type="entry name" value="ABC TRANSPORTER G FAMILY MEMBER 28"/>
    <property type="match status" value="1"/>
</dbReference>
<comment type="similarity">
    <text evidence="2">Belongs to the ABC transporter superfamily. ABCG family. Eye pigment precursor importer (TC 3.A.1.204) subfamily.</text>
</comment>
<evidence type="ECO:0000256" key="1">
    <source>
        <dbReference type="ARBA" id="ARBA00004141"/>
    </source>
</evidence>
<dbReference type="EMBL" id="CAJNOR010001048">
    <property type="protein sequence ID" value="CAF1064261.1"/>
    <property type="molecule type" value="Genomic_DNA"/>
</dbReference>
<dbReference type="Pfam" id="PF19055">
    <property type="entry name" value="ABC2_membrane_7"/>
    <property type="match status" value="1"/>
</dbReference>
<evidence type="ECO:0000256" key="2">
    <source>
        <dbReference type="ARBA" id="ARBA00005814"/>
    </source>
</evidence>
<evidence type="ECO:0000256" key="4">
    <source>
        <dbReference type="ARBA" id="ARBA00022692"/>
    </source>
</evidence>
<keyword evidence="7 9" id="KW-1133">Transmembrane helix</keyword>
<evidence type="ECO:0000256" key="9">
    <source>
        <dbReference type="SAM" id="Phobius"/>
    </source>
</evidence>
<dbReference type="GO" id="GO:0140359">
    <property type="term" value="F:ABC-type transporter activity"/>
    <property type="evidence" value="ECO:0007669"/>
    <property type="project" value="InterPro"/>
</dbReference>
<feature type="transmembrane region" description="Helical" evidence="9">
    <location>
        <begin position="411"/>
        <end position="429"/>
    </location>
</feature>
<dbReference type="GO" id="GO:0005524">
    <property type="term" value="F:ATP binding"/>
    <property type="evidence" value="ECO:0007669"/>
    <property type="project" value="UniProtKB-KW"/>
</dbReference>